<dbReference type="RefSeq" id="WP_043408901.1">
    <property type="nucleotide sequence ID" value="NZ_JPMI01000293.1"/>
</dbReference>
<dbReference type="PANTHER" id="PTHR10000">
    <property type="entry name" value="PHOSPHOSERINE PHOSPHATASE"/>
    <property type="match status" value="1"/>
</dbReference>
<dbReference type="GO" id="GO:0005829">
    <property type="term" value="C:cytosol"/>
    <property type="evidence" value="ECO:0007669"/>
    <property type="project" value="TreeGrafter"/>
</dbReference>
<dbReference type="Proteomes" id="UP000028547">
    <property type="component" value="Unassembled WGS sequence"/>
</dbReference>
<dbReference type="Pfam" id="PF08282">
    <property type="entry name" value="Hydrolase_3"/>
    <property type="match status" value="1"/>
</dbReference>
<comment type="caution">
    <text evidence="1">The sequence shown here is derived from an EMBL/GenBank/DDBJ whole genome shotgun (WGS) entry which is preliminary data.</text>
</comment>
<organism evidence="1 2">
    <name type="scientific">Archangium violaceum Cb vi76</name>
    <dbReference type="NCBI Taxonomy" id="1406225"/>
    <lineage>
        <taxon>Bacteria</taxon>
        <taxon>Pseudomonadati</taxon>
        <taxon>Myxococcota</taxon>
        <taxon>Myxococcia</taxon>
        <taxon>Myxococcales</taxon>
        <taxon>Cystobacterineae</taxon>
        <taxon>Archangiaceae</taxon>
        <taxon>Archangium</taxon>
    </lineage>
</organism>
<sequence>MVAPRPLRHADLSRVEAVFTDVDGTLTRSHQLRSTTVRALERLVEAGLKLVLVTGRPAGWGEAWARTLPVDGVIVENGGLFFLRGPKGKLRKVYAESPRVREPNRRKLEAEVAAVLRQVPGARLSMDSAFTEVDLAVDYNEEARLGEQGAERIEALLRARGVTAVRSSVHINCWLGRFDKLSAVRRFLKLAWGWRLEPGDGRFVYAGDSFNDAPMFGGFALSVGVANVRRVLERIDTPPAFITRAEEGRGFEELARAIVAQRARRAPRRGVGA</sequence>
<dbReference type="GO" id="GO:0000287">
    <property type="term" value="F:magnesium ion binding"/>
    <property type="evidence" value="ECO:0007669"/>
    <property type="project" value="TreeGrafter"/>
</dbReference>
<proteinExistence type="predicted"/>
<dbReference type="InterPro" id="IPR006379">
    <property type="entry name" value="HAD-SF_hydro_IIB"/>
</dbReference>
<dbReference type="Gene3D" id="3.40.50.1000">
    <property type="entry name" value="HAD superfamily/HAD-like"/>
    <property type="match status" value="1"/>
</dbReference>
<accession>A0A084SIU9</accession>
<evidence type="ECO:0000313" key="2">
    <source>
        <dbReference type="Proteomes" id="UP000028547"/>
    </source>
</evidence>
<reference evidence="1 2" key="1">
    <citation type="submission" date="2014-07" db="EMBL/GenBank/DDBJ databases">
        <title>Draft Genome Sequence of Gephyronic Acid Producer, Cystobacter violaceus Strain Cb vi76.</title>
        <authorList>
            <person name="Stevens D.C."/>
            <person name="Young J."/>
            <person name="Carmichael R."/>
            <person name="Tan J."/>
            <person name="Taylor R.E."/>
        </authorList>
    </citation>
    <scope>NUCLEOTIDE SEQUENCE [LARGE SCALE GENOMIC DNA]</scope>
    <source>
        <strain evidence="1 2">Cb vi76</strain>
    </source>
</reference>
<dbReference type="InterPro" id="IPR023214">
    <property type="entry name" value="HAD_sf"/>
</dbReference>
<name>A0A084SIU9_9BACT</name>
<dbReference type="AlphaFoldDB" id="A0A084SIU9"/>
<dbReference type="PANTHER" id="PTHR10000:SF8">
    <property type="entry name" value="HAD SUPERFAMILY HYDROLASE-LIKE, TYPE 3"/>
    <property type="match status" value="1"/>
</dbReference>
<dbReference type="SUPFAM" id="SSF56784">
    <property type="entry name" value="HAD-like"/>
    <property type="match status" value="1"/>
</dbReference>
<dbReference type="NCBIfam" id="TIGR01484">
    <property type="entry name" value="HAD-SF-IIB"/>
    <property type="match status" value="1"/>
</dbReference>
<dbReference type="Gene3D" id="3.90.1070.10">
    <property type="match status" value="1"/>
</dbReference>
<dbReference type="InterPro" id="IPR036412">
    <property type="entry name" value="HAD-like_sf"/>
</dbReference>
<protein>
    <submittedName>
        <fullName evidence="1">Haloacid dehalogenase</fullName>
    </submittedName>
</protein>
<dbReference type="EMBL" id="JPMI01000293">
    <property type="protein sequence ID" value="KFA88384.1"/>
    <property type="molecule type" value="Genomic_DNA"/>
</dbReference>
<evidence type="ECO:0000313" key="1">
    <source>
        <dbReference type="EMBL" id="KFA88384.1"/>
    </source>
</evidence>
<dbReference type="GO" id="GO:0016791">
    <property type="term" value="F:phosphatase activity"/>
    <property type="evidence" value="ECO:0007669"/>
    <property type="project" value="TreeGrafter"/>
</dbReference>
<gene>
    <name evidence="1" type="ORF">Q664_41575</name>
</gene>